<keyword evidence="3" id="KW-1185">Reference proteome</keyword>
<gene>
    <name evidence="2" type="ORF">DAEQUDRAFT_723749</name>
</gene>
<evidence type="ECO:0000313" key="3">
    <source>
        <dbReference type="Proteomes" id="UP000076727"/>
    </source>
</evidence>
<name>A0A165S923_9APHY</name>
<feature type="compositionally biased region" description="Basic and acidic residues" evidence="1">
    <location>
        <begin position="44"/>
        <end position="53"/>
    </location>
</feature>
<dbReference type="AlphaFoldDB" id="A0A165S923"/>
<protein>
    <submittedName>
        <fullName evidence="2">Uncharacterized protein</fullName>
    </submittedName>
</protein>
<proteinExistence type="predicted"/>
<reference evidence="2 3" key="1">
    <citation type="journal article" date="2016" name="Mol. Biol. Evol.">
        <title>Comparative Genomics of Early-Diverging Mushroom-Forming Fungi Provides Insights into the Origins of Lignocellulose Decay Capabilities.</title>
        <authorList>
            <person name="Nagy L.G."/>
            <person name="Riley R."/>
            <person name="Tritt A."/>
            <person name="Adam C."/>
            <person name="Daum C."/>
            <person name="Floudas D."/>
            <person name="Sun H."/>
            <person name="Yadav J.S."/>
            <person name="Pangilinan J."/>
            <person name="Larsson K.H."/>
            <person name="Matsuura K."/>
            <person name="Barry K."/>
            <person name="Labutti K."/>
            <person name="Kuo R."/>
            <person name="Ohm R.A."/>
            <person name="Bhattacharya S.S."/>
            <person name="Shirouzu T."/>
            <person name="Yoshinaga Y."/>
            <person name="Martin F.M."/>
            <person name="Grigoriev I.V."/>
            <person name="Hibbett D.S."/>
        </authorList>
    </citation>
    <scope>NUCLEOTIDE SEQUENCE [LARGE SCALE GENOMIC DNA]</scope>
    <source>
        <strain evidence="2 3">L-15889</strain>
    </source>
</reference>
<evidence type="ECO:0000256" key="1">
    <source>
        <dbReference type="SAM" id="MobiDB-lite"/>
    </source>
</evidence>
<evidence type="ECO:0000313" key="2">
    <source>
        <dbReference type="EMBL" id="KZT71681.1"/>
    </source>
</evidence>
<feature type="region of interest" description="Disordered" evidence="1">
    <location>
        <begin position="31"/>
        <end position="53"/>
    </location>
</feature>
<accession>A0A165S923</accession>
<organism evidence="2 3">
    <name type="scientific">Daedalea quercina L-15889</name>
    <dbReference type="NCBI Taxonomy" id="1314783"/>
    <lineage>
        <taxon>Eukaryota</taxon>
        <taxon>Fungi</taxon>
        <taxon>Dikarya</taxon>
        <taxon>Basidiomycota</taxon>
        <taxon>Agaricomycotina</taxon>
        <taxon>Agaricomycetes</taxon>
        <taxon>Polyporales</taxon>
        <taxon>Fomitopsis</taxon>
    </lineage>
</organism>
<dbReference type="EMBL" id="KV429044">
    <property type="protein sequence ID" value="KZT71681.1"/>
    <property type="molecule type" value="Genomic_DNA"/>
</dbReference>
<sequence length="73" mass="8190">MSSYANKARAWQTPSKDRPCGCPMWEEHETASTTAVRSKAKGRNYLEGKDGTRRSDAAERFYETARLLGLVHG</sequence>
<dbReference type="Proteomes" id="UP000076727">
    <property type="component" value="Unassembled WGS sequence"/>
</dbReference>